<reference evidence="2" key="1">
    <citation type="journal article" date="2019" name="Int. J. Syst. Evol. Microbiol.">
        <title>The Global Catalogue of Microorganisms (GCM) 10K type strain sequencing project: providing services to taxonomists for standard genome sequencing and annotation.</title>
        <authorList>
            <consortium name="The Broad Institute Genomics Platform"/>
            <consortium name="The Broad Institute Genome Sequencing Center for Infectious Disease"/>
            <person name="Wu L."/>
            <person name="Ma J."/>
        </authorList>
    </citation>
    <scope>NUCLEOTIDE SEQUENCE [LARGE SCALE GENOMIC DNA]</scope>
    <source>
        <strain evidence="2">JCM 17939</strain>
    </source>
</reference>
<accession>A0ABP8UU30</accession>
<keyword evidence="2" id="KW-1185">Reference proteome</keyword>
<organism evidence="1 2">
    <name type="scientific">Actinoallomurus vinaceus</name>
    <dbReference type="NCBI Taxonomy" id="1080074"/>
    <lineage>
        <taxon>Bacteria</taxon>
        <taxon>Bacillati</taxon>
        <taxon>Actinomycetota</taxon>
        <taxon>Actinomycetes</taxon>
        <taxon>Streptosporangiales</taxon>
        <taxon>Thermomonosporaceae</taxon>
        <taxon>Actinoallomurus</taxon>
    </lineage>
</organism>
<comment type="caution">
    <text evidence="1">The sequence shown here is derived from an EMBL/GenBank/DDBJ whole genome shotgun (WGS) entry which is preliminary data.</text>
</comment>
<dbReference type="Proteomes" id="UP001501442">
    <property type="component" value="Unassembled WGS sequence"/>
</dbReference>
<protein>
    <submittedName>
        <fullName evidence="1">Uncharacterized protein</fullName>
    </submittedName>
</protein>
<evidence type="ECO:0000313" key="2">
    <source>
        <dbReference type="Proteomes" id="UP001501442"/>
    </source>
</evidence>
<evidence type="ECO:0000313" key="1">
    <source>
        <dbReference type="EMBL" id="GAA4638747.1"/>
    </source>
</evidence>
<name>A0ABP8UU30_9ACTN</name>
<gene>
    <name evidence="1" type="ORF">GCM10023196_097710</name>
</gene>
<sequence>MGGPEGGLDRLVEFSARYGGLSFCQERPECDGQHKYQYNFSIYTSSWEPTDSDDWVAVVGDTEGCQLTFDWSTGRIGVDVVGPETWIADSVVNLIESAALAQYIYGSIAPHRMARRVDRWQEAVPVEGKGPGWGLANVSSERFRGLVPEVTQASSPWNRWFADEQVAVHAWLTTYEIDREEVVMAWYRGAQGRQRIESVTGPLR</sequence>
<proteinExistence type="predicted"/>
<dbReference type="EMBL" id="BAABHK010000024">
    <property type="protein sequence ID" value="GAA4638747.1"/>
    <property type="molecule type" value="Genomic_DNA"/>
</dbReference>